<organism evidence="2 3">
    <name type="scientific">Aspergillus hiratsukae</name>
    <dbReference type="NCBI Taxonomy" id="1194566"/>
    <lineage>
        <taxon>Eukaryota</taxon>
        <taxon>Fungi</taxon>
        <taxon>Dikarya</taxon>
        <taxon>Ascomycota</taxon>
        <taxon>Pezizomycotina</taxon>
        <taxon>Eurotiomycetes</taxon>
        <taxon>Eurotiomycetidae</taxon>
        <taxon>Eurotiales</taxon>
        <taxon>Aspergillaceae</taxon>
        <taxon>Aspergillus</taxon>
        <taxon>Aspergillus subgen. Fumigati</taxon>
    </lineage>
</organism>
<feature type="compositionally biased region" description="Basic and acidic residues" evidence="1">
    <location>
        <begin position="291"/>
        <end position="305"/>
    </location>
</feature>
<keyword evidence="3" id="KW-1185">Reference proteome</keyword>
<feature type="compositionally biased region" description="Polar residues" evidence="1">
    <location>
        <begin position="61"/>
        <end position="71"/>
    </location>
</feature>
<name>A0A8H6UJZ6_9EURO</name>
<feature type="region of interest" description="Disordered" evidence="1">
    <location>
        <begin position="267"/>
        <end position="312"/>
    </location>
</feature>
<feature type="region of interest" description="Disordered" evidence="1">
    <location>
        <begin position="40"/>
        <end position="71"/>
    </location>
</feature>
<evidence type="ECO:0000313" key="2">
    <source>
        <dbReference type="EMBL" id="KAF7136790.1"/>
    </source>
</evidence>
<sequence>MATAQDTTIRLNSQEDWMQWQTQFEGLARGKDIWDIITGDGDELPKPGMPNAADYLPPPANSTRSTSTGPQLSQAEHQLAWTIYRVNLEEYNKQKVELNKIREWIQKTVSPQVYEFCCIPSESLKDWYDNLKKNVGIDEFRVKELARDAYQKVIKTPRSKDIHAWINSWELAMQKAMKARIAVANSPGDWIKDFLTAVRPLNPHWVESYWINKKQDIQEGSLSFRLVAQDFRDSMNRMGTSQSKIAKGSFGPTFGAYGKGSNASISGAYGRDSDEDKAPAPTRRSQKRKRSTEDRGSPQEFKRNDPGSLRPTRSCQACGQLHDWKKCFYLFPNKAPEGFKERPAIRRLVNLSLKDDQSFAKQVEEEKKAYNQDE</sequence>
<dbReference type="AlphaFoldDB" id="A0A8H6UJZ6"/>
<evidence type="ECO:0000256" key="1">
    <source>
        <dbReference type="SAM" id="MobiDB-lite"/>
    </source>
</evidence>
<evidence type="ECO:0000313" key="3">
    <source>
        <dbReference type="Proteomes" id="UP000630445"/>
    </source>
</evidence>
<evidence type="ECO:0008006" key="4">
    <source>
        <dbReference type="Google" id="ProtNLM"/>
    </source>
</evidence>
<reference evidence="2" key="1">
    <citation type="submission" date="2020-06" db="EMBL/GenBank/DDBJ databases">
        <title>Draft genome sequences of strains closely related to Aspergillus parafelis and Aspergillus hiratsukae.</title>
        <authorList>
            <person name="Dos Santos R.A.C."/>
            <person name="Rivero-Menendez O."/>
            <person name="Steenwyk J.L."/>
            <person name="Mead M.E."/>
            <person name="Goldman G.H."/>
            <person name="Alastruey-Izquierdo A."/>
            <person name="Rokas A."/>
        </authorList>
    </citation>
    <scope>NUCLEOTIDE SEQUENCE</scope>
    <source>
        <strain evidence="2">CNM-CM5793</strain>
    </source>
</reference>
<dbReference type="Proteomes" id="UP000630445">
    <property type="component" value="Unassembled WGS sequence"/>
</dbReference>
<dbReference type="EMBL" id="JACBAD010001721">
    <property type="protein sequence ID" value="KAF7136790.1"/>
    <property type="molecule type" value="Genomic_DNA"/>
</dbReference>
<dbReference type="OrthoDB" id="5095651at2759"/>
<protein>
    <recommendedName>
        <fullName evidence="4">Gag protein</fullName>
    </recommendedName>
</protein>
<proteinExistence type="predicted"/>
<accession>A0A8H6UJZ6</accession>
<comment type="caution">
    <text evidence="2">The sequence shown here is derived from an EMBL/GenBank/DDBJ whole genome shotgun (WGS) entry which is preliminary data.</text>
</comment>
<gene>
    <name evidence="2" type="ORF">CNMCM5793_006308</name>
</gene>